<sequence length="223" mass="24878">MENGASLFQFHQDTLGYAGTPVLRELSLEVRRGDKIALLGESGAGKSTLLRRLRELRPNDVAWCPQQPGLVPMLSAFHNIYMGRLSRYPFWYNLANLVRPLARPRAEIRELAASLGLGGQLWTAAEQLSGGQQSRVSLGRALYQQKPIFIGDEPVSALDERQADELLRLVCQRHHTVVLALHNVEQALTHCSRVVGLRQGRVMLDAASCELTPDQLRTLYRSA</sequence>
<evidence type="ECO:0000259" key="3">
    <source>
        <dbReference type="PROSITE" id="PS50893"/>
    </source>
</evidence>
<dbReference type="SMART" id="SM00382">
    <property type="entry name" value="AAA"/>
    <property type="match status" value="1"/>
</dbReference>
<evidence type="ECO:0000256" key="1">
    <source>
        <dbReference type="ARBA" id="ARBA00022741"/>
    </source>
</evidence>
<dbReference type="PROSITE" id="PS50893">
    <property type="entry name" value="ABC_TRANSPORTER_2"/>
    <property type="match status" value="1"/>
</dbReference>
<keyword evidence="5" id="KW-1185">Reference proteome</keyword>
<dbReference type="SUPFAM" id="SSF52540">
    <property type="entry name" value="P-loop containing nucleoside triphosphate hydrolases"/>
    <property type="match status" value="1"/>
</dbReference>
<dbReference type="GO" id="GO:0005524">
    <property type="term" value="F:ATP binding"/>
    <property type="evidence" value="ECO:0007669"/>
    <property type="project" value="UniProtKB-KW"/>
</dbReference>
<dbReference type="InterPro" id="IPR003593">
    <property type="entry name" value="AAA+_ATPase"/>
</dbReference>
<gene>
    <name evidence="4" type="ORF">GCM10022394_31210</name>
</gene>
<dbReference type="EMBL" id="BAABCX010000006">
    <property type="protein sequence ID" value="GAA3548833.1"/>
    <property type="molecule type" value="Genomic_DNA"/>
</dbReference>
<comment type="caution">
    <text evidence="4">The sequence shown here is derived from an EMBL/GenBank/DDBJ whole genome shotgun (WGS) entry which is preliminary data.</text>
</comment>
<dbReference type="Pfam" id="PF00005">
    <property type="entry name" value="ABC_tran"/>
    <property type="match status" value="2"/>
</dbReference>
<dbReference type="PROSITE" id="PS00211">
    <property type="entry name" value="ABC_TRANSPORTER_1"/>
    <property type="match status" value="1"/>
</dbReference>
<dbReference type="Proteomes" id="UP001500795">
    <property type="component" value="Unassembled WGS sequence"/>
</dbReference>
<dbReference type="InterPro" id="IPR027417">
    <property type="entry name" value="P-loop_NTPase"/>
</dbReference>
<feature type="domain" description="ABC transporter" evidence="3">
    <location>
        <begin position="8"/>
        <end position="223"/>
    </location>
</feature>
<protein>
    <submittedName>
        <fullName evidence="4">ATP-binding cassette domain-containing protein</fullName>
    </submittedName>
</protein>
<organism evidence="4 5">
    <name type="scientific">Zobellella aerophila</name>
    <dbReference type="NCBI Taxonomy" id="870480"/>
    <lineage>
        <taxon>Bacteria</taxon>
        <taxon>Pseudomonadati</taxon>
        <taxon>Pseudomonadota</taxon>
        <taxon>Gammaproteobacteria</taxon>
        <taxon>Aeromonadales</taxon>
        <taxon>Aeromonadaceae</taxon>
        <taxon>Zobellella</taxon>
    </lineage>
</organism>
<evidence type="ECO:0000313" key="5">
    <source>
        <dbReference type="Proteomes" id="UP001500795"/>
    </source>
</evidence>
<keyword evidence="1" id="KW-0547">Nucleotide-binding</keyword>
<proteinExistence type="predicted"/>
<reference evidence="5" key="1">
    <citation type="journal article" date="2019" name="Int. J. Syst. Evol. Microbiol.">
        <title>The Global Catalogue of Microorganisms (GCM) 10K type strain sequencing project: providing services to taxonomists for standard genome sequencing and annotation.</title>
        <authorList>
            <consortium name="The Broad Institute Genomics Platform"/>
            <consortium name="The Broad Institute Genome Sequencing Center for Infectious Disease"/>
            <person name="Wu L."/>
            <person name="Ma J."/>
        </authorList>
    </citation>
    <scope>NUCLEOTIDE SEQUENCE [LARGE SCALE GENOMIC DNA]</scope>
    <source>
        <strain evidence="5">JCM 17110</strain>
    </source>
</reference>
<dbReference type="Gene3D" id="3.40.50.300">
    <property type="entry name" value="P-loop containing nucleotide triphosphate hydrolases"/>
    <property type="match status" value="1"/>
</dbReference>
<accession>A0ABP6WCX6</accession>
<dbReference type="InterPro" id="IPR017871">
    <property type="entry name" value="ABC_transporter-like_CS"/>
</dbReference>
<evidence type="ECO:0000313" key="4">
    <source>
        <dbReference type="EMBL" id="GAA3548833.1"/>
    </source>
</evidence>
<dbReference type="InterPro" id="IPR015854">
    <property type="entry name" value="ABC_transpr_LolD-like"/>
</dbReference>
<dbReference type="PANTHER" id="PTHR24220">
    <property type="entry name" value="IMPORT ATP-BINDING PROTEIN"/>
    <property type="match status" value="1"/>
</dbReference>
<name>A0ABP6WCX6_9GAMM</name>
<evidence type="ECO:0000256" key="2">
    <source>
        <dbReference type="ARBA" id="ARBA00022840"/>
    </source>
</evidence>
<dbReference type="InterPro" id="IPR003439">
    <property type="entry name" value="ABC_transporter-like_ATP-bd"/>
</dbReference>
<dbReference type="RefSeq" id="WP_344959745.1">
    <property type="nucleotide sequence ID" value="NZ_BAABCX010000006.1"/>
</dbReference>
<keyword evidence="2 4" id="KW-0067">ATP-binding</keyword>